<dbReference type="AlphaFoldDB" id="A0A2N5C8L8"/>
<evidence type="ECO:0008006" key="3">
    <source>
        <dbReference type="Google" id="ProtNLM"/>
    </source>
</evidence>
<name>A0A2N5C8L8_9BURK</name>
<evidence type="ECO:0000313" key="2">
    <source>
        <dbReference type="Proteomes" id="UP000234341"/>
    </source>
</evidence>
<accession>A0A2N5C8L8</accession>
<protein>
    <recommendedName>
        <fullName evidence="3">CN hydrolase domain-containing protein</fullName>
    </recommendedName>
</protein>
<sequence length="228" mass="24583">MSPEAHVSAFSDMGAAPLACRLLLAGTANTHSRDVAGQPWNEAVVANQCGVPLWHQQKLWPSEITPERAAEFGITGVGGAGNFHEDVASGSQIEVVDIDSLGRCVILICQDITSSDLATTLITDVQPDWVFVPIMDRGFAEKSWFSDIGQTVCTYSQARLVGICSTALPRAGTDKPHCLQIFCAERGEKYAPWRAVSLLAADGEPGAAIHHFGVTKWMRFDTVLKEAD</sequence>
<proteinExistence type="predicted"/>
<organism evidence="1 2">
    <name type="scientific">Cupriavidus pauculus</name>
    <dbReference type="NCBI Taxonomy" id="82633"/>
    <lineage>
        <taxon>Bacteria</taxon>
        <taxon>Pseudomonadati</taxon>
        <taxon>Pseudomonadota</taxon>
        <taxon>Betaproteobacteria</taxon>
        <taxon>Burkholderiales</taxon>
        <taxon>Burkholderiaceae</taxon>
        <taxon>Cupriavidus</taxon>
    </lineage>
</organism>
<dbReference type="EMBL" id="PJRP01000011">
    <property type="protein sequence ID" value="PLP98551.1"/>
    <property type="molecule type" value="Genomic_DNA"/>
</dbReference>
<evidence type="ECO:0000313" key="1">
    <source>
        <dbReference type="EMBL" id="PLP98551.1"/>
    </source>
</evidence>
<dbReference type="Proteomes" id="UP000234341">
    <property type="component" value="Unassembled WGS sequence"/>
</dbReference>
<dbReference type="InterPro" id="IPR036526">
    <property type="entry name" value="C-N_Hydrolase_sf"/>
</dbReference>
<gene>
    <name evidence="1" type="ORF">CYJ10_22000</name>
</gene>
<dbReference type="SUPFAM" id="SSF56317">
    <property type="entry name" value="Carbon-nitrogen hydrolase"/>
    <property type="match status" value="1"/>
</dbReference>
<dbReference type="Gene3D" id="3.60.110.10">
    <property type="entry name" value="Carbon-nitrogen hydrolase"/>
    <property type="match status" value="1"/>
</dbReference>
<comment type="caution">
    <text evidence="1">The sequence shown here is derived from an EMBL/GenBank/DDBJ whole genome shotgun (WGS) entry which is preliminary data.</text>
</comment>
<reference evidence="1 2" key="1">
    <citation type="submission" date="2017-12" db="EMBL/GenBank/DDBJ databases">
        <title>Genome sequence of the active heterotrophic nitrifier-denitrifier, Cupriavidus pauculus UM1.</title>
        <authorList>
            <person name="Putonti C."/>
            <person name="Castignetti D."/>
        </authorList>
    </citation>
    <scope>NUCLEOTIDE SEQUENCE [LARGE SCALE GENOMIC DNA]</scope>
    <source>
        <strain evidence="1 2">UM1</strain>
    </source>
</reference>